<feature type="compositionally biased region" description="Basic and acidic residues" evidence="1">
    <location>
        <begin position="209"/>
        <end position="262"/>
    </location>
</feature>
<feature type="compositionally biased region" description="Acidic residues" evidence="1">
    <location>
        <begin position="95"/>
        <end position="114"/>
    </location>
</feature>
<dbReference type="PANTHER" id="PTHR10607">
    <property type="entry name" value="OSTEOPONTIN"/>
    <property type="match status" value="1"/>
</dbReference>
<feature type="region of interest" description="Disordered" evidence="1">
    <location>
        <begin position="169"/>
        <end position="299"/>
    </location>
</feature>
<proteinExistence type="predicted"/>
<sequence length="299" mass="33711">MKTAVLCLCLIGIAFALPVSKSKHRPDSRSSEERDDSRSHHHHRHHHRVQTESRVSPPWAQEVHVLPQQTSFSSEESVEVPKRQIFQVASRSTESEDDHDDDSNDTDESDEDAVTDFPTDFPVTETFPPFSPTRGDNSGRGDSVGYRMRAKAKLVKSSRHYQATGKFIVHDATEEGDSTPDTESQQVDYSKPLPAARLVPGKYDISVEWDDKSHMKDSNEVTSRSRDDSHQRLESVEVDRDDSKPDVPEDSHMSNESREQRHTQISASVPETDADSNQTAESAEDIQDHHSLEDNEVTI</sequence>
<evidence type="ECO:0000313" key="3">
    <source>
        <dbReference type="Proteomes" id="UP000189705"/>
    </source>
</evidence>
<dbReference type="GO" id="GO:0045780">
    <property type="term" value="P:positive regulation of bone resorption"/>
    <property type="evidence" value="ECO:0007669"/>
    <property type="project" value="TreeGrafter"/>
</dbReference>
<dbReference type="CTD" id="6696"/>
<feature type="chain" id="PRO_5010535322" evidence="2">
    <location>
        <begin position="17"/>
        <end position="299"/>
    </location>
</feature>
<reference evidence="4" key="1">
    <citation type="submission" date="2025-08" db="UniProtKB">
        <authorList>
            <consortium name="RefSeq"/>
        </authorList>
    </citation>
    <scope>IDENTIFICATION</scope>
</reference>
<dbReference type="FunCoup" id="A0A1U8D664">
    <property type="interactions" value="87"/>
</dbReference>
<dbReference type="SMART" id="SM00017">
    <property type="entry name" value="OSTEO"/>
    <property type="match status" value="1"/>
</dbReference>
<keyword evidence="2" id="KW-0732">Signal</keyword>
<dbReference type="Pfam" id="PF00865">
    <property type="entry name" value="Osteopontin"/>
    <property type="match status" value="1"/>
</dbReference>
<name>A0A1U8D664_ALLSI</name>
<keyword evidence="3" id="KW-1185">Reference proteome</keyword>
<feature type="compositionally biased region" description="Basic and acidic residues" evidence="1">
    <location>
        <begin position="25"/>
        <end position="38"/>
    </location>
</feature>
<evidence type="ECO:0000256" key="2">
    <source>
        <dbReference type="SAM" id="SignalP"/>
    </source>
</evidence>
<dbReference type="RefSeq" id="XP_014372615.1">
    <property type="nucleotide sequence ID" value="XM_014517129.2"/>
</dbReference>
<dbReference type="PANTHER" id="PTHR10607:SF1">
    <property type="entry name" value="OSTEOPONTIN"/>
    <property type="match status" value="1"/>
</dbReference>
<protein>
    <submittedName>
        <fullName evidence="4">Osteopontin</fullName>
    </submittedName>
</protein>
<dbReference type="GeneID" id="102379819"/>
<dbReference type="STRING" id="38654.A0A1U8D664"/>
<evidence type="ECO:0000313" key="4">
    <source>
        <dbReference type="RefSeq" id="XP_014372615.1"/>
    </source>
</evidence>
<feature type="compositionally biased region" description="Polar residues" evidence="1">
    <location>
        <begin position="263"/>
        <end position="281"/>
    </location>
</feature>
<organism evidence="3 4">
    <name type="scientific">Alligator sinensis</name>
    <name type="common">Chinese alligator</name>
    <dbReference type="NCBI Taxonomy" id="38654"/>
    <lineage>
        <taxon>Eukaryota</taxon>
        <taxon>Metazoa</taxon>
        <taxon>Chordata</taxon>
        <taxon>Craniata</taxon>
        <taxon>Vertebrata</taxon>
        <taxon>Euteleostomi</taxon>
        <taxon>Archelosauria</taxon>
        <taxon>Archosauria</taxon>
        <taxon>Crocodylia</taxon>
        <taxon>Alligatoridae</taxon>
        <taxon>Alligatorinae</taxon>
        <taxon>Alligator</taxon>
    </lineage>
</organism>
<dbReference type="GO" id="GO:0001649">
    <property type="term" value="P:osteoblast differentiation"/>
    <property type="evidence" value="ECO:0007669"/>
    <property type="project" value="TreeGrafter"/>
</dbReference>
<dbReference type="PRINTS" id="PR00216">
    <property type="entry name" value="OSTEOPONTIN"/>
</dbReference>
<dbReference type="GO" id="GO:0005615">
    <property type="term" value="C:extracellular space"/>
    <property type="evidence" value="ECO:0007669"/>
    <property type="project" value="TreeGrafter"/>
</dbReference>
<dbReference type="KEGG" id="asn:102379819"/>
<dbReference type="OrthoDB" id="9047304at2759"/>
<accession>A0A1U8D664</accession>
<dbReference type="InterPro" id="IPR002038">
    <property type="entry name" value="Osteopontin"/>
</dbReference>
<dbReference type="Proteomes" id="UP000189705">
    <property type="component" value="Unplaced"/>
</dbReference>
<feature type="compositionally biased region" description="Basic residues" evidence="1">
    <location>
        <begin position="39"/>
        <end position="48"/>
    </location>
</feature>
<evidence type="ECO:0000256" key="1">
    <source>
        <dbReference type="SAM" id="MobiDB-lite"/>
    </source>
</evidence>
<feature type="region of interest" description="Disordered" evidence="1">
    <location>
        <begin position="20"/>
        <end position="145"/>
    </location>
</feature>
<dbReference type="AlphaFoldDB" id="A0A1U8D664"/>
<dbReference type="InParanoid" id="A0A1U8D664"/>
<dbReference type="GO" id="GO:0007155">
    <property type="term" value="P:cell adhesion"/>
    <property type="evidence" value="ECO:0007669"/>
    <property type="project" value="InterPro"/>
</dbReference>
<feature type="signal peptide" evidence="2">
    <location>
        <begin position="1"/>
        <end position="16"/>
    </location>
</feature>
<dbReference type="GO" id="GO:0050840">
    <property type="term" value="F:extracellular matrix binding"/>
    <property type="evidence" value="ECO:0007669"/>
    <property type="project" value="TreeGrafter"/>
</dbReference>
<gene>
    <name evidence="4" type="primary">SPP1</name>
</gene>